<sequence>MPPTYVTLFDAEYGSNEDINIDPVMNWDGTHNAWSGLTGEPYLYVPNDPFFVGDDALLDINEGVFHGVEYDLWGSPMVDFAGDPMFIDISPDFAPPPSSVPGYVTLFDAQYGTNEDINIDPLMNWDGTYNAWSGLTGEPYLYIPNDPFFAGDDALLDINEGAFHGVQYDLWGSPMVDFAGDPMFIDASPDFFV</sequence>
<evidence type="ECO:0000313" key="1">
    <source>
        <dbReference type="EMBL" id="MEA5519831.1"/>
    </source>
</evidence>
<dbReference type="EMBL" id="JAYGHT010000070">
    <property type="protein sequence ID" value="MEA5519831.1"/>
    <property type="molecule type" value="Genomic_DNA"/>
</dbReference>
<reference evidence="1 2" key="1">
    <citation type="submission" date="2023-12" db="EMBL/GenBank/DDBJ databases">
        <title>Baltic Sea Cyanobacteria.</title>
        <authorList>
            <person name="Delbaje E."/>
            <person name="Fewer D.P."/>
            <person name="Shishido T.K."/>
        </authorList>
    </citation>
    <scope>NUCLEOTIDE SEQUENCE [LARGE SCALE GENOMIC DNA]</scope>
    <source>
        <strain evidence="1 2">CCNP 1315</strain>
    </source>
</reference>
<comment type="caution">
    <text evidence="1">The sequence shown here is derived from an EMBL/GenBank/DDBJ whole genome shotgun (WGS) entry which is preliminary data.</text>
</comment>
<evidence type="ECO:0000313" key="2">
    <source>
        <dbReference type="Proteomes" id="UP001301728"/>
    </source>
</evidence>
<keyword evidence="2" id="KW-1185">Reference proteome</keyword>
<gene>
    <name evidence="1" type="ORF">VB854_12855</name>
</gene>
<name>A0ABU5TYV2_9CYAN</name>
<accession>A0ABU5TYV2</accession>
<protein>
    <submittedName>
        <fullName evidence="1">Uncharacterized protein</fullName>
    </submittedName>
</protein>
<proteinExistence type="predicted"/>
<dbReference type="RefSeq" id="WP_323275369.1">
    <property type="nucleotide sequence ID" value="NZ_JAYGHT010000070.1"/>
</dbReference>
<organism evidence="1 2">
    <name type="scientific">Limnoraphis robusta CCNP1315</name>
    <dbReference type="NCBI Taxonomy" id="3110306"/>
    <lineage>
        <taxon>Bacteria</taxon>
        <taxon>Bacillati</taxon>
        <taxon>Cyanobacteriota</taxon>
        <taxon>Cyanophyceae</taxon>
        <taxon>Oscillatoriophycideae</taxon>
        <taxon>Oscillatoriales</taxon>
        <taxon>Sirenicapillariaceae</taxon>
        <taxon>Limnoraphis</taxon>
    </lineage>
</organism>
<dbReference type="Proteomes" id="UP001301728">
    <property type="component" value="Unassembled WGS sequence"/>
</dbReference>